<accession>A0A8R1ICT9</accession>
<evidence type="ECO:0000256" key="1">
    <source>
        <dbReference type="ARBA" id="ARBA00022737"/>
    </source>
</evidence>
<keyword evidence="2" id="KW-0175">Coiled coil</keyword>
<sequence>MVFITFELFVSVMQFNMLIAMMTRTYETIFQTQLEYKRQRAQVILMLELSLSPKERLQYLLKYSRPTGTNKKTRSLVVSKKSSFNRETKQGQRVLEEKMKKMIEEKKAVLKRKMKDLEIKEGIRPVTGYTRSPRPHTQYMNRSANGSTAQPQKGGTLGQNGNSMH</sequence>
<dbReference type="GO" id="GO:0098703">
    <property type="term" value="P:calcium ion import across plasma membrane"/>
    <property type="evidence" value="ECO:0007669"/>
    <property type="project" value="TreeGrafter"/>
</dbReference>
<name>A0A8R1ICT9_CAEJA</name>
<dbReference type="EnsemblMetazoa" id="CJA32203.1">
    <property type="protein sequence ID" value="CJA32203.1"/>
    <property type="gene ID" value="WBGene00208050"/>
</dbReference>
<proteinExistence type="predicted"/>
<protein>
    <recommendedName>
        <fullName evidence="6">Ion transport domain-containing protein</fullName>
    </recommendedName>
</protein>
<organism evidence="4 5">
    <name type="scientific">Caenorhabditis japonica</name>
    <dbReference type="NCBI Taxonomy" id="281687"/>
    <lineage>
        <taxon>Eukaryota</taxon>
        <taxon>Metazoa</taxon>
        <taxon>Ecdysozoa</taxon>
        <taxon>Nematoda</taxon>
        <taxon>Chromadorea</taxon>
        <taxon>Rhabditida</taxon>
        <taxon>Rhabditina</taxon>
        <taxon>Rhabditomorpha</taxon>
        <taxon>Rhabditoidea</taxon>
        <taxon>Rhabditidae</taxon>
        <taxon>Peloderinae</taxon>
        <taxon>Caenorhabditis</taxon>
    </lineage>
</organism>
<feature type="region of interest" description="Disordered" evidence="3">
    <location>
        <begin position="126"/>
        <end position="165"/>
    </location>
</feature>
<dbReference type="PANTHER" id="PTHR10582">
    <property type="entry name" value="TRANSIENT RECEPTOR POTENTIAL ION CHANNEL PROTEIN"/>
    <property type="match status" value="1"/>
</dbReference>
<keyword evidence="1" id="KW-0677">Repeat</keyword>
<dbReference type="PANTHER" id="PTHR10582:SF30">
    <property type="entry name" value="ION TRANSPORT DOMAIN-CONTAINING PROTEIN"/>
    <property type="match status" value="1"/>
</dbReference>
<evidence type="ECO:0000256" key="3">
    <source>
        <dbReference type="SAM" id="MobiDB-lite"/>
    </source>
</evidence>
<evidence type="ECO:0008006" key="6">
    <source>
        <dbReference type="Google" id="ProtNLM"/>
    </source>
</evidence>
<dbReference type="InterPro" id="IPR024862">
    <property type="entry name" value="TRPV"/>
</dbReference>
<reference evidence="5" key="1">
    <citation type="submission" date="2010-08" db="EMBL/GenBank/DDBJ databases">
        <authorList>
            <consortium name="Caenorhabditis japonica Sequencing Consortium"/>
            <person name="Wilson R.K."/>
        </authorList>
    </citation>
    <scope>NUCLEOTIDE SEQUENCE [LARGE SCALE GENOMIC DNA]</scope>
    <source>
        <strain evidence="5">DF5081</strain>
    </source>
</reference>
<keyword evidence="5" id="KW-1185">Reference proteome</keyword>
<dbReference type="GO" id="GO:0005262">
    <property type="term" value="F:calcium channel activity"/>
    <property type="evidence" value="ECO:0007669"/>
    <property type="project" value="TreeGrafter"/>
</dbReference>
<dbReference type="Proteomes" id="UP000005237">
    <property type="component" value="Unassembled WGS sequence"/>
</dbReference>
<feature type="coiled-coil region" evidence="2">
    <location>
        <begin position="92"/>
        <end position="120"/>
    </location>
</feature>
<evidence type="ECO:0000313" key="4">
    <source>
        <dbReference type="EnsemblMetazoa" id="CJA32203.1"/>
    </source>
</evidence>
<evidence type="ECO:0000256" key="2">
    <source>
        <dbReference type="SAM" id="Coils"/>
    </source>
</evidence>
<evidence type="ECO:0000313" key="5">
    <source>
        <dbReference type="Proteomes" id="UP000005237"/>
    </source>
</evidence>
<feature type="compositionally biased region" description="Polar residues" evidence="3">
    <location>
        <begin position="138"/>
        <end position="165"/>
    </location>
</feature>
<dbReference type="GO" id="GO:0005886">
    <property type="term" value="C:plasma membrane"/>
    <property type="evidence" value="ECO:0007669"/>
    <property type="project" value="TreeGrafter"/>
</dbReference>
<reference evidence="4" key="2">
    <citation type="submission" date="2022-06" db="UniProtKB">
        <authorList>
            <consortium name="EnsemblMetazoa"/>
        </authorList>
    </citation>
    <scope>IDENTIFICATION</scope>
    <source>
        <strain evidence="4">DF5081</strain>
    </source>
</reference>
<dbReference type="AlphaFoldDB" id="A0A8R1ICT9"/>